<evidence type="ECO:0000256" key="8">
    <source>
        <dbReference type="ARBA" id="ARBA00023136"/>
    </source>
</evidence>
<keyword evidence="4" id="KW-0812">Transmembrane</keyword>
<dbReference type="PANTHER" id="PTHR12129">
    <property type="entry name" value="HEPARAN SULFATE 2-O-SULFOTRANSFERASE"/>
    <property type="match status" value="1"/>
</dbReference>
<organism evidence="10">
    <name type="scientific">hydrothermal vent metagenome</name>
    <dbReference type="NCBI Taxonomy" id="652676"/>
    <lineage>
        <taxon>unclassified sequences</taxon>
        <taxon>metagenomes</taxon>
        <taxon>ecological metagenomes</taxon>
    </lineage>
</organism>
<evidence type="ECO:0000256" key="1">
    <source>
        <dbReference type="ARBA" id="ARBA00004323"/>
    </source>
</evidence>
<comment type="subcellular location">
    <subcellularLocation>
        <location evidence="1">Golgi apparatus membrane</location>
        <topology evidence="1">Single-pass type II membrane protein</topology>
    </subcellularLocation>
</comment>
<gene>
    <name evidence="10" type="ORF">MNBD_GAMMA01-809</name>
    <name evidence="11" type="ORF">MNBD_GAMMA03-1110</name>
</gene>
<dbReference type="AlphaFoldDB" id="A0A3B0VDN0"/>
<dbReference type="InterPro" id="IPR027417">
    <property type="entry name" value="P-loop_NTPase"/>
</dbReference>
<keyword evidence="9" id="KW-0325">Glycoprotein</keyword>
<evidence type="ECO:0000256" key="5">
    <source>
        <dbReference type="ARBA" id="ARBA00022968"/>
    </source>
</evidence>
<sequence length="273" mass="31627">MHNKLIGIAKLWKSRSDLENAEINIKWLQQNVVTCSNIHLNTKPWVFSHIPKTAGTSLESYLAQGFALKDILHVNAPDLNKLPQCIYLKNKYAQLITGHHPIHGMLYQLLPKHKLVHLSMMRDPFYRIVSYYNYVASREYHALHQQIKHLSFDAFLQQDNMVELNNAQAKRFAGLLHSDIAIADSDLYNNAKYTVDNCFSLIGVTEYFNQFHQLLGKICGISFQSLPPINRSKVKIQLTDLTKKQLQMIRQNNRVDIQLYQYVKSKFLTQVNS</sequence>
<reference evidence="10" key="1">
    <citation type="submission" date="2018-06" db="EMBL/GenBank/DDBJ databases">
        <authorList>
            <person name="Zhirakovskaya E."/>
        </authorList>
    </citation>
    <scope>NUCLEOTIDE SEQUENCE</scope>
</reference>
<dbReference type="GO" id="GO:0000139">
    <property type="term" value="C:Golgi membrane"/>
    <property type="evidence" value="ECO:0007669"/>
    <property type="project" value="UniProtKB-SubCell"/>
</dbReference>
<keyword evidence="3" id="KW-0808">Transferase</keyword>
<evidence type="ECO:0000256" key="2">
    <source>
        <dbReference type="ARBA" id="ARBA00010569"/>
    </source>
</evidence>
<keyword evidence="6" id="KW-1133">Transmembrane helix</keyword>
<keyword evidence="5" id="KW-0735">Signal-anchor</keyword>
<protein>
    <recommendedName>
        <fullName evidence="12">Sulfotransferase family protein</fullName>
    </recommendedName>
</protein>
<dbReference type="PANTHER" id="PTHR12129:SF15">
    <property type="entry name" value="URONYL 2-SULFOTRANSFERASE"/>
    <property type="match status" value="1"/>
</dbReference>
<dbReference type="EMBL" id="UOEW01000143">
    <property type="protein sequence ID" value="VAW36377.1"/>
    <property type="molecule type" value="Genomic_DNA"/>
</dbReference>
<name>A0A3B0VDN0_9ZZZZ</name>
<accession>A0A3B0VDN0</accession>
<evidence type="ECO:0000256" key="9">
    <source>
        <dbReference type="ARBA" id="ARBA00023180"/>
    </source>
</evidence>
<keyword evidence="7" id="KW-0333">Golgi apparatus</keyword>
<comment type="similarity">
    <text evidence="2">Belongs to the sulfotransferase 3 family.</text>
</comment>
<dbReference type="EMBL" id="UOFC01000009">
    <property type="protein sequence ID" value="VAW44518.1"/>
    <property type="molecule type" value="Genomic_DNA"/>
</dbReference>
<evidence type="ECO:0000256" key="6">
    <source>
        <dbReference type="ARBA" id="ARBA00022989"/>
    </source>
</evidence>
<dbReference type="Gene3D" id="3.40.50.300">
    <property type="entry name" value="P-loop containing nucleotide triphosphate hydrolases"/>
    <property type="match status" value="1"/>
</dbReference>
<evidence type="ECO:0008006" key="12">
    <source>
        <dbReference type="Google" id="ProtNLM"/>
    </source>
</evidence>
<evidence type="ECO:0000256" key="4">
    <source>
        <dbReference type="ARBA" id="ARBA00022692"/>
    </source>
</evidence>
<dbReference type="SUPFAM" id="SSF52540">
    <property type="entry name" value="P-loop containing nucleoside triphosphate hydrolases"/>
    <property type="match status" value="1"/>
</dbReference>
<evidence type="ECO:0000256" key="3">
    <source>
        <dbReference type="ARBA" id="ARBA00022679"/>
    </source>
</evidence>
<dbReference type="InterPro" id="IPR005331">
    <property type="entry name" value="Sulfotransferase"/>
</dbReference>
<evidence type="ECO:0000313" key="10">
    <source>
        <dbReference type="EMBL" id="VAW36377.1"/>
    </source>
</evidence>
<evidence type="ECO:0000313" key="11">
    <source>
        <dbReference type="EMBL" id="VAW44518.1"/>
    </source>
</evidence>
<dbReference type="Pfam" id="PF03567">
    <property type="entry name" value="Sulfotransfer_2"/>
    <property type="match status" value="1"/>
</dbReference>
<evidence type="ECO:0000256" key="7">
    <source>
        <dbReference type="ARBA" id="ARBA00023034"/>
    </source>
</evidence>
<dbReference type="GO" id="GO:0008146">
    <property type="term" value="F:sulfotransferase activity"/>
    <property type="evidence" value="ECO:0007669"/>
    <property type="project" value="InterPro"/>
</dbReference>
<proteinExistence type="inferred from homology"/>
<keyword evidence="8" id="KW-0472">Membrane</keyword>
<dbReference type="InterPro" id="IPR007734">
    <property type="entry name" value="Heparan_SO4_2-O-STrfase"/>
</dbReference>